<accession>A0A3P4AQ95</accession>
<evidence type="ECO:0000313" key="2">
    <source>
        <dbReference type="Proteomes" id="UP000279841"/>
    </source>
</evidence>
<name>A0A3P4AQ95_THETH</name>
<dbReference type="AlphaFoldDB" id="A0A3P4AQ95"/>
<evidence type="ECO:0000313" key="1">
    <source>
        <dbReference type="EMBL" id="VCU52920.1"/>
    </source>
</evidence>
<proteinExistence type="predicted"/>
<organism evidence="1 2">
    <name type="scientific">Thermus thermophilus</name>
    <dbReference type="NCBI Taxonomy" id="274"/>
    <lineage>
        <taxon>Bacteria</taxon>
        <taxon>Thermotogati</taxon>
        <taxon>Deinococcota</taxon>
        <taxon>Deinococci</taxon>
        <taxon>Thermales</taxon>
        <taxon>Thermaceae</taxon>
        <taxon>Thermus</taxon>
    </lineage>
</organism>
<gene>
    <name evidence="1" type="ORF">TTHN1_00675</name>
</gene>
<protein>
    <submittedName>
        <fullName evidence="1">Uncharacterized protein</fullName>
    </submittedName>
</protein>
<reference evidence="1 2" key="1">
    <citation type="submission" date="2018-10" db="EMBL/GenBank/DDBJ databases">
        <authorList>
            <person name="Peiro R."/>
            <person name="Begona"/>
            <person name="Cbmso G."/>
            <person name="Lopez M."/>
            <person name="Gonzalez S."/>
            <person name="Sacristan E."/>
            <person name="Castillo E."/>
        </authorList>
    </citation>
    <scope>NUCLEOTIDE SEQUENCE [LARGE SCALE GENOMIC DNA]</scope>
    <source>
        <strain evidence="1">TTHNAR1</strain>
    </source>
</reference>
<dbReference type="EMBL" id="LR027517">
    <property type="protein sequence ID" value="VCU52920.1"/>
    <property type="molecule type" value="Genomic_DNA"/>
</dbReference>
<sequence length="149" mass="16057">MTKVQALTAMAQRLQSTGISMSPDIRPSAYLAQKMGSRSWDEFWAEQVQQARQSIQAYIWQGEILPTGHPAPAEAVPGASYIIMTPNGAVVFQYGDSPFVPETPGLAPGTLTEANVAQAMEAHAQALAEQLALEDLAQAYIGWVADRVL</sequence>
<dbReference type="Proteomes" id="UP000279841">
    <property type="component" value="Chromosome"/>
</dbReference>